<dbReference type="Pfam" id="PF13735">
    <property type="entry name" value="tRNA_NucTran2_2"/>
    <property type="match status" value="1"/>
</dbReference>
<evidence type="ECO:0000256" key="8">
    <source>
        <dbReference type="ARBA" id="ARBA00022884"/>
    </source>
</evidence>
<dbReference type="AlphaFoldDB" id="A0A518BAI9"/>
<dbReference type="GO" id="GO:0008033">
    <property type="term" value="P:tRNA processing"/>
    <property type="evidence" value="ECO:0007669"/>
    <property type="project" value="UniProtKB-KW"/>
</dbReference>
<dbReference type="RefSeq" id="WP_419192876.1">
    <property type="nucleotide sequence ID" value="NZ_CP036279.1"/>
</dbReference>
<dbReference type="InterPro" id="IPR050264">
    <property type="entry name" value="Bact_CCA-adding_enz_type3_sf"/>
</dbReference>
<evidence type="ECO:0000313" key="13">
    <source>
        <dbReference type="EMBL" id="QDU63923.1"/>
    </source>
</evidence>
<dbReference type="GO" id="GO:0000049">
    <property type="term" value="F:tRNA binding"/>
    <property type="evidence" value="ECO:0007669"/>
    <property type="project" value="TreeGrafter"/>
</dbReference>
<evidence type="ECO:0000256" key="1">
    <source>
        <dbReference type="ARBA" id="ARBA00001946"/>
    </source>
</evidence>
<dbReference type="Gene3D" id="1.10.3090.10">
    <property type="entry name" value="cca-adding enzyme, domain 2"/>
    <property type="match status" value="1"/>
</dbReference>
<reference evidence="13 14" key="1">
    <citation type="submission" date="2019-02" db="EMBL/GenBank/DDBJ databases">
        <title>Deep-cultivation of Planctomycetes and their phenomic and genomic characterization uncovers novel biology.</title>
        <authorList>
            <person name="Wiegand S."/>
            <person name="Jogler M."/>
            <person name="Boedeker C."/>
            <person name="Pinto D."/>
            <person name="Vollmers J."/>
            <person name="Rivas-Marin E."/>
            <person name="Kohn T."/>
            <person name="Peeters S.H."/>
            <person name="Heuer A."/>
            <person name="Rast P."/>
            <person name="Oberbeckmann S."/>
            <person name="Bunk B."/>
            <person name="Jeske O."/>
            <person name="Meyerdierks A."/>
            <person name="Storesund J.E."/>
            <person name="Kallscheuer N."/>
            <person name="Luecker S."/>
            <person name="Lage O.M."/>
            <person name="Pohl T."/>
            <person name="Merkel B.J."/>
            <person name="Hornburger P."/>
            <person name="Mueller R.-W."/>
            <person name="Bruemmer F."/>
            <person name="Labrenz M."/>
            <person name="Spormann A.M."/>
            <person name="Op den Camp H."/>
            <person name="Overmann J."/>
            <person name="Amann R."/>
            <person name="Jetten M.S.M."/>
            <person name="Mascher T."/>
            <person name="Medema M.H."/>
            <person name="Devos D.P."/>
            <person name="Kaster A.-K."/>
            <person name="Ovreas L."/>
            <person name="Rohde M."/>
            <person name="Galperin M.Y."/>
            <person name="Jogler C."/>
        </authorList>
    </citation>
    <scope>NUCLEOTIDE SEQUENCE [LARGE SCALE GENOMIC DNA]</scope>
    <source>
        <strain evidence="13 14">Pan216</strain>
    </source>
</reference>
<evidence type="ECO:0000256" key="6">
    <source>
        <dbReference type="ARBA" id="ARBA00022741"/>
    </source>
</evidence>
<dbReference type="EC" id="2.7.7.19" evidence="13"/>
<protein>
    <submittedName>
        <fullName evidence="13">tRNA nucleotidyltransferase/poly(A) polymerase</fullName>
        <ecNumber evidence="13">2.7.7.19</ecNumber>
    </submittedName>
</protein>
<dbReference type="PANTHER" id="PTHR46173">
    <property type="entry name" value="CCA TRNA NUCLEOTIDYLTRANSFERASE 1, MITOCHONDRIAL"/>
    <property type="match status" value="1"/>
</dbReference>
<keyword evidence="3" id="KW-0819">tRNA processing</keyword>
<dbReference type="InterPro" id="IPR032810">
    <property type="entry name" value="CCA-adding_enz_C"/>
</dbReference>
<dbReference type="PANTHER" id="PTHR46173:SF1">
    <property type="entry name" value="CCA TRNA NUCLEOTIDYLTRANSFERASE 1, MITOCHONDRIAL"/>
    <property type="match status" value="1"/>
</dbReference>
<keyword evidence="14" id="KW-1185">Reference proteome</keyword>
<keyword evidence="7" id="KW-0460">Magnesium</keyword>
<dbReference type="GO" id="GO:1990817">
    <property type="term" value="F:poly(A) RNA polymerase activity"/>
    <property type="evidence" value="ECO:0007669"/>
    <property type="project" value="UniProtKB-EC"/>
</dbReference>
<accession>A0A518BAI9</accession>
<comment type="similarity">
    <text evidence="9">Belongs to the tRNA nucleotidyltransferase/poly(A) polymerase family.</text>
</comment>
<gene>
    <name evidence="13" type="ORF">Pan216_48040</name>
</gene>
<keyword evidence="5" id="KW-0479">Metal-binding</keyword>
<comment type="cofactor">
    <cofactor evidence="1">
        <name>Mg(2+)</name>
        <dbReference type="ChEBI" id="CHEBI:18420"/>
    </cofactor>
</comment>
<dbReference type="Pfam" id="PF12627">
    <property type="entry name" value="PolyA_pol_RNAbd"/>
    <property type="match status" value="1"/>
</dbReference>
<keyword evidence="2 9" id="KW-0808">Transferase</keyword>
<dbReference type="SUPFAM" id="SSF81891">
    <property type="entry name" value="Poly A polymerase C-terminal region-like"/>
    <property type="match status" value="1"/>
</dbReference>
<evidence type="ECO:0000256" key="5">
    <source>
        <dbReference type="ARBA" id="ARBA00022723"/>
    </source>
</evidence>
<organism evidence="13 14">
    <name type="scientific">Kolteria novifilia</name>
    <dbReference type="NCBI Taxonomy" id="2527975"/>
    <lineage>
        <taxon>Bacteria</taxon>
        <taxon>Pseudomonadati</taxon>
        <taxon>Planctomycetota</taxon>
        <taxon>Planctomycetia</taxon>
        <taxon>Kolteriales</taxon>
        <taxon>Kolteriaceae</taxon>
        <taxon>Kolteria</taxon>
    </lineage>
</organism>
<feature type="domain" description="tRNA nucleotidyltransferase/poly(A) polymerase RNA and SrmB- binding" evidence="11">
    <location>
        <begin position="191"/>
        <end position="249"/>
    </location>
</feature>
<evidence type="ECO:0000256" key="9">
    <source>
        <dbReference type="RuleBase" id="RU003953"/>
    </source>
</evidence>
<dbReference type="EMBL" id="CP036279">
    <property type="protein sequence ID" value="QDU63923.1"/>
    <property type="molecule type" value="Genomic_DNA"/>
</dbReference>
<proteinExistence type="inferred from homology"/>
<dbReference type="Pfam" id="PF01743">
    <property type="entry name" value="PolyA_pol"/>
    <property type="match status" value="1"/>
</dbReference>
<evidence type="ECO:0000256" key="3">
    <source>
        <dbReference type="ARBA" id="ARBA00022694"/>
    </source>
</evidence>
<dbReference type="KEGG" id="knv:Pan216_48040"/>
<keyword evidence="8 9" id="KW-0694">RNA-binding</keyword>
<dbReference type="GO" id="GO:0000166">
    <property type="term" value="F:nucleotide binding"/>
    <property type="evidence" value="ECO:0007669"/>
    <property type="project" value="UniProtKB-KW"/>
</dbReference>
<feature type="domain" description="Poly A polymerase head" evidence="10">
    <location>
        <begin position="44"/>
        <end position="163"/>
    </location>
</feature>
<dbReference type="Proteomes" id="UP000317093">
    <property type="component" value="Chromosome"/>
</dbReference>
<evidence type="ECO:0000259" key="11">
    <source>
        <dbReference type="Pfam" id="PF12627"/>
    </source>
</evidence>
<keyword evidence="6" id="KW-0547">Nucleotide-binding</keyword>
<evidence type="ECO:0000256" key="7">
    <source>
        <dbReference type="ARBA" id="ARBA00022842"/>
    </source>
</evidence>
<dbReference type="InterPro" id="IPR043519">
    <property type="entry name" value="NT_sf"/>
</dbReference>
<dbReference type="GO" id="GO:0046872">
    <property type="term" value="F:metal ion binding"/>
    <property type="evidence" value="ECO:0007669"/>
    <property type="project" value="UniProtKB-KW"/>
</dbReference>
<evidence type="ECO:0000259" key="12">
    <source>
        <dbReference type="Pfam" id="PF13735"/>
    </source>
</evidence>
<dbReference type="Gene3D" id="3.30.460.10">
    <property type="entry name" value="Beta Polymerase, domain 2"/>
    <property type="match status" value="1"/>
</dbReference>
<sequence length="432" mass="48301">MTQPPNKIDATSIFPSDPDQMDDDQAFACWVVQRLRDAGHVALLAGGCVRDLLLGNTPKDYDVATSAHPKQVQRLFRRTIAVGVSFGVIRVLGRDNRIVEVATFRADLGYSDGRHPDGVRFTDPREDALRRDFTINGMFLDPLSNEVHDFVGGVDDLRAGVIRAIGDAPTRFEEDKLRLLRAVRFAARFSFNVEEATARAVRAMAGQLNVVSPERILAELRLLLTARSRRQGAGMLRDLCLWDHALPELGAVATDEGRWETTCRLLDHWHESISLPLCLAALSATMPQVDARKLVEPFFERLHGPNDERDRTAWLTTHRDGFDNARGERPARLKRLMAHVGGEELLELAEARAEAGLADDVEITHARRLRDRWTDEEVDPAPLLKGHDLIKAGIQPGPRMGELLERIRDEQLDGTIGTRDEALAYLKTIKAD</sequence>
<keyword evidence="4 13" id="KW-0548">Nucleotidyltransferase</keyword>
<dbReference type="InterPro" id="IPR002646">
    <property type="entry name" value="PolA_pol_head_dom"/>
</dbReference>
<dbReference type="CDD" id="cd05398">
    <property type="entry name" value="NT_ClassII-CCAase"/>
    <property type="match status" value="1"/>
</dbReference>
<evidence type="ECO:0000256" key="2">
    <source>
        <dbReference type="ARBA" id="ARBA00022679"/>
    </source>
</evidence>
<feature type="domain" description="CCA-adding enzyme C-terminal" evidence="12">
    <location>
        <begin position="364"/>
        <end position="423"/>
    </location>
</feature>
<evidence type="ECO:0000313" key="14">
    <source>
        <dbReference type="Proteomes" id="UP000317093"/>
    </source>
</evidence>
<dbReference type="InterPro" id="IPR032828">
    <property type="entry name" value="PolyA_RNA-bd"/>
</dbReference>
<evidence type="ECO:0000259" key="10">
    <source>
        <dbReference type="Pfam" id="PF01743"/>
    </source>
</evidence>
<dbReference type="SUPFAM" id="SSF81301">
    <property type="entry name" value="Nucleotidyltransferase"/>
    <property type="match status" value="1"/>
</dbReference>
<name>A0A518BAI9_9BACT</name>
<evidence type="ECO:0000256" key="4">
    <source>
        <dbReference type="ARBA" id="ARBA00022695"/>
    </source>
</evidence>